<dbReference type="PANTHER" id="PTHR43653:SF1">
    <property type="entry name" value="CYTOCHROME C-TYPE BIOGENESIS PROTEIN CCMF"/>
    <property type="match status" value="1"/>
</dbReference>
<evidence type="ECO:0000256" key="2">
    <source>
        <dbReference type="ARBA" id="ARBA00009186"/>
    </source>
</evidence>
<feature type="domain" description="Cytochrome c-type biogenesis protein CcmF C-terminal" evidence="12">
    <location>
        <begin position="315"/>
        <end position="642"/>
    </location>
</feature>
<feature type="transmembrane region" description="Helical" evidence="10">
    <location>
        <begin position="178"/>
        <end position="201"/>
    </location>
</feature>
<dbReference type="GO" id="GO:0020037">
    <property type="term" value="F:heme binding"/>
    <property type="evidence" value="ECO:0007669"/>
    <property type="project" value="InterPro"/>
</dbReference>
<feature type="transmembrane region" description="Helical" evidence="10">
    <location>
        <begin position="352"/>
        <end position="374"/>
    </location>
</feature>
<feature type="transmembrane region" description="Helical" evidence="10">
    <location>
        <begin position="313"/>
        <end position="331"/>
    </location>
</feature>
<dbReference type="Pfam" id="PF16327">
    <property type="entry name" value="CcmF_C"/>
    <property type="match status" value="1"/>
</dbReference>
<evidence type="ECO:0000256" key="4">
    <source>
        <dbReference type="ARBA" id="ARBA00022519"/>
    </source>
</evidence>
<keyword evidence="7 10" id="KW-1133">Transmembrane helix</keyword>
<dbReference type="GO" id="GO:0005886">
    <property type="term" value="C:plasma membrane"/>
    <property type="evidence" value="ECO:0007669"/>
    <property type="project" value="UniProtKB-SubCell"/>
</dbReference>
<feature type="transmembrane region" description="Helical" evidence="10">
    <location>
        <begin position="250"/>
        <end position="267"/>
    </location>
</feature>
<feature type="transmembrane region" description="Helical" evidence="10">
    <location>
        <begin position="426"/>
        <end position="445"/>
    </location>
</feature>
<dbReference type="Pfam" id="PF01578">
    <property type="entry name" value="Cytochrom_C_asm"/>
    <property type="match status" value="1"/>
</dbReference>
<comment type="function">
    <text evidence="9">Required for the biogenesis of c-type cytochromes. Possible subunit of a heme lyase.</text>
</comment>
<evidence type="ECO:0000256" key="8">
    <source>
        <dbReference type="ARBA" id="ARBA00023136"/>
    </source>
</evidence>
<dbReference type="Proteomes" id="UP001197609">
    <property type="component" value="Unassembled WGS sequence"/>
</dbReference>
<accession>A0AAJ1AHC4</accession>
<feature type="transmembrane region" description="Helical" evidence="10">
    <location>
        <begin position="451"/>
        <end position="469"/>
    </location>
</feature>
<feature type="transmembrane region" description="Helical" evidence="10">
    <location>
        <begin position="6"/>
        <end position="28"/>
    </location>
</feature>
<keyword evidence="3" id="KW-1003">Cell membrane</keyword>
<evidence type="ECO:0000256" key="7">
    <source>
        <dbReference type="ARBA" id="ARBA00022989"/>
    </source>
</evidence>
<feature type="domain" description="Cytochrome c assembly protein" evidence="11">
    <location>
        <begin position="89"/>
        <end position="296"/>
    </location>
</feature>
<organism evidence="13 14">
    <name type="scientific">Candidatus Methylomirabilis tolerans</name>
    <dbReference type="NCBI Taxonomy" id="3123416"/>
    <lineage>
        <taxon>Bacteria</taxon>
        <taxon>Candidatus Methylomirabilota</taxon>
        <taxon>Candidatus Methylomirabilia</taxon>
        <taxon>Candidatus Methylomirabilales</taxon>
        <taxon>Candidatus Methylomirabilaceae</taxon>
        <taxon>Candidatus Methylomirabilis</taxon>
    </lineage>
</organism>
<keyword evidence="5 10" id="KW-0812">Transmembrane</keyword>
<evidence type="ECO:0000256" key="9">
    <source>
        <dbReference type="ARBA" id="ARBA00037230"/>
    </source>
</evidence>
<feature type="transmembrane region" description="Helical" evidence="10">
    <location>
        <begin position="274"/>
        <end position="293"/>
    </location>
</feature>
<dbReference type="PANTHER" id="PTHR43653">
    <property type="entry name" value="CYTOCHROME C ASSEMBLY PROTEIN-RELATED"/>
    <property type="match status" value="1"/>
</dbReference>
<protein>
    <submittedName>
        <fullName evidence="13">Heme lyase CcmF/NrfE family subunit</fullName>
    </submittedName>
</protein>
<feature type="transmembrane region" description="Helical" evidence="10">
    <location>
        <begin position="121"/>
        <end position="142"/>
    </location>
</feature>
<dbReference type="PRINTS" id="PR01410">
    <property type="entry name" value="CCBIOGENESIS"/>
</dbReference>
<comment type="caution">
    <text evidence="13">The sequence shown here is derived from an EMBL/GenBank/DDBJ whole genome shotgun (WGS) entry which is preliminary data.</text>
</comment>
<comment type="subcellular location">
    <subcellularLocation>
        <location evidence="1">Cell inner membrane</location>
        <topology evidence="1">Multi-pass membrane protein</topology>
    </subcellularLocation>
</comment>
<evidence type="ECO:0000259" key="12">
    <source>
        <dbReference type="Pfam" id="PF16327"/>
    </source>
</evidence>
<sequence>MIATLGQFSLWLALAIAVYGAFVSFLGARRCQPALIESGQGAVISIFGLSTFAVLLMEAGLVGHDFSLEYVARNGSLDTPLFYTIIALWGALEGSILLWVWLLALMSLLVVMIERKRQHELIPYVTVVLLCIAAFFLLLVAFPASPFTTIFPAPPDGRGPNPLLQNHPLMAVHPPGLYAGYVGWSIPYAFGMAALITGRLGEAWIRTVRRWSIASWAFLTIGIIVGGRWSYEVLGWGGYWAWDPVENASLLPWLTGTAFLHSVIIQERRKMLKVWNVALIILTFALTIFGTFLTRSGILSSVHAFSNSAVGPLFLVFIGVILFISFSLMVYRGDRLQAEGDLDSLVSRESAFLVNNLLLLGFAFAVLLGTLFPLLSEAVRGVKVSVGEPFFNTVNVPIGLGLIFLMAIGPLIAWRHASIESLRRTFAGPLCLAAVGTGICWFLGVRGVYPLLAFALSLLTAITVFQEFAGGARTRRRNTGEGYLTALSKLTSRSRRRYGGLIVHLGVALLVIGITASSVFKLEQEVTLKQGESLQLGRYQVRFDELSAWQEPHRFVVQGNFTIFNSNHKVADMRPAKRFYPAEQQPIGTVDVRSTLREDLYLVLSSFAKDGTSATVKALVRPLMMWIWIGGWVMVLGSLIAIWPDRRRAAAAADMVEERMAWQPGRS</sequence>
<keyword evidence="4" id="KW-0997">Cell inner membrane</keyword>
<feature type="transmembrane region" description="Helical" evidence="10">
    <location>
        <begin position="623"/>
        <end position="643"/>
    </location>
</feature>
<evidence type="ECO:0000256" key="3">
    <source>
        <dbReference type="ARBA" id="ARBA00022475"/>
    </source>
</evidence>
<feature type="transmembrane region" description="Helical" evidence="10">
    <location>
        <begin position="40"/>
        <end position="61"/>
    </location>
</feature>
<dbReference type="InterPro" id="IPR003568">
    <property type="entry name" value="Cyt_c_biogenesis_CcmF"/>
</dbReference>
<dbReference type="GO" id="GO:0015232">
    <property type="term" value="F:heme transmembrane transporter activity"/>
    <property type="evidence" value="ECO:0007669"/>
    <property type="project" value="InterPro"/>
</dbReference>
<dbReference type="GO" id="GO:0017004">
    <property type="term" value="P:cytochrome complex assembly"/>
    <property type="evidence" value="ECO:0007669"/>
    <property type="project" value="UniProtKB-KW"/>
</dbReference>
<dbReference type="InterPro" id="IPR002541">
    <property type="entry name" value="Cyt_c_assembly"/>
</dbReference>
<evidence type="ECO:0000256" key="1">
    <source>
        <dbReference type="ARBA" id="ARBA00004429"/>
    </source>
</evidence>
<keyword evidence="8 10" id="KW-0472">Membrane</keyword>
<evidence type="ECO:0000256" key="5">
    <source>
        <dbReference type="ARBA" id="ARBA00022692"/>
    </source>
</evidence>
<dbReference type="EMBL" id="JAIOIU010000080">
    <property type="protein sequence ID" value="MBZ0159785.1"/>
    <property type="molecule type" value="Genomic_DNA"/>
</dbReference>
<dbReference type="InterPro" id="IPR032523">
    <property type="entry name" value="CcmF_C"/>
</dbReference>
<feature type="transmembrane region" description="Helical" evidence="10">
    <location>
        <begin position="498"/>
        <end position="520"/>
    </location>
</feature>
<dbReference type="PRINTS" id="PR01411">
    <property type="entry name" value="CCMFBIOGNSIS"/>
</dbReference>
<dbReference type="GO" id="GO:0016829">
    <property type="term" value="F:lyase activity"/>
    <property type="evidence" value="ECO:0007669"/>
    <property type="project" value="UniProtKB-KW"/>
</dbReference>
<proteinExistence type="inferred from homology"/>
<reference evidence="13 14" key="1">
    <citation type="journal article" date="2021" name="bioRxiv">
        <title>Unraveling nitrogen, sulfur and carbon metabolic pathways and microbial community transcriptional responses to substrate deprivation and toxicity stresses in a bioreactor mimicking anoxic brackish coastal sediment conditions.</title>
        <authorList>
            <person name="Martins P.D."/>
            <person name="Echeveste M.J."/>
            <person name="Arshad A."/>
            <person name="Kurth J."/>
            <person name="Ouboter H."/>
            <person name="Jetten M.S.M."/>
            <person name="Welte C.U."/>
        </authorList>
    </citation>
    <scope>NUCLEOTIDE SEQUENCE [LARGE SCALE GENOMIC DNA]</scope>
    <source>
        <strain evidence="13">MAG_38</strain>
    </source>
</reference>
<feature type="transmembrane region" description="Helical" evidence="10">
    <location>
        <begin position="81"/>
        <end position="109"/>
    </location>
</feature>
<evidence type="ECO:0000313" key="14">
    <source>
        <dbReference type="Proteomes" id="UP001197609"/>
    </source>
</evidence>
<evidence type="ECO:0000313" key="13">
    <source>
        <dbReference type="EMBL" id="MBZ0159785.1"/>
    </source>
</evidence>
<dbReference type="AlphaFoldDB" id="A0AAJ1AHC4"/>
<name>A0AAJ1AHC4_9BACT</name>
<comment type="similarity">
    <text evidence="2">Belongs to the CcmF/CycK/Ccl1/NrfE/CcsA family.</text>
</comment>
<keyword evidence="6" id="KW-0201">Cytochrome c-type biogenesis</keyword>
<dbReference type="InterPro" id="IPR003567">
    <property type="entry name" value="Cyt_c_biogenesis"/>
</dbReference>
<feature type="transmembrane region" description="Helical" evidence="10">
    <location>
        <begin position="394"/>
        <end position="414"/>
    </location>
</feature>
<evidence type="ECO:0000256" key="10">
    <source>
        <dbReference type="SAM" id="Phobius"/>
    </source>
</evidence>
<keyword evidence="13" id="KW-0456">Lyase</keyword>
<feature type="transmembrane region" description="Helical" evidence="10">
    <location>
        <begin position="213"/>
        <end position="230"/>
    </location>
</feature>
<gene>
    <name evidence="13" type="ORF">K8G79_06590</name>
</gene>
<evidence type="ECO:0000256" key="6">
    <source>
        <dbReference type="ARBA" id="ARBA00022748"/>
    </source>
</evidence>
<evidence type="ECO:0000259" key="11">
    <source>
        <dbReference type="Pfam" id="PF01578"/>
    </source>
</evidence>